<sequence length="153" mass="16901">MSDSPEDRSMTIDPARSAWAWSNSIYRSFDKFPPGMSMVDGTRQKDVLNPCKERAHSTYYHLTSSLMETRMQSLILRGVADIRSEVGPIRLLPSPPTFLLLTQAPSRLATSRTIVHTSQRRWMSLSPPAIKSCVGSESGGPPPIPLPIPIAPN</sequence>
<evidence type="ECO:0000313" key="3">
    <source>
        <dbReference type="Proteomes" id="UP000292082"/>
    </source>
</evidence>
<feature type="compositionally biased region" description="Pro residues" evidence="1">
    <location>
        <begin position="140"/>
        <end position="153"/>
    </location>
</feature>
<organism evidence="2 3">
    <name type="scientific">Dichomitus squalens</name>
    <dbReference type="NCBI Taxonomy" id="114155"/>
    <lineage>
        <taxon>Eukaryota</taxon>
        <taxon>Fungi</taxon>
        <taxon>Dikarya</taxon>
        <taxon>Basidiomycota</taxon>
        <taxon>Agaricomycotina</taxon>
        <taxon>Agaricomycetes</taxon>
        <taxon>Polyporales</taxon>
        <taxon>Polyporaceae</taxon>
        <taxon>Dichomitus</taxon>
    </lineage>
</organism>
<keyword evidence="3" id="KW-1185">Reference proteome</keyword>
<accession>A0A4Q9Q6K2</accession>
<dbReference type="AlphaFoldDB" id="A0A4Q9Q6K2"/>
<gene>
    <name evidence="2" type="ORF">BD310DRAFT_917532</name>
</gene>
<proteinExistence type="predicted"/>
<dbReference type="EMBL" id="ML145091">
    <property type="protein sequence ID" value="TBU62965.1"/>
    <property type="molecule type" value="Genomic_DNA"/>
</dbReference>
<dbReference type="Proteomes" id="UP000292082">
    <property type="component" value="Unassembled WGS sequence"/>
</dbReference>
<protein>
    <submittedName>
        <fullName evidence="2">Uncharacterized protein</fullName>
    </submittedName>
</protein>
<feature type="region of interest" description="Disordered" evidence="1">
    <location>
        <begin position="133"/>
        <end position="153"/>
    </location>
</feature>
<reference evidence="2 3" key="1">
    <citation type="submission" date="2019-01" db="EMBL/GenBank/DDBJ databases">
        <title>Draft genome sequences of three monokaryotic isolates of the white-rot basidiomycete fungus Dichomitus squalens.</title>
        <authorList>
            <consortium name="DOE Joint Genome Institute"/>
            <person name="Lopez S.C."/>
            <person name="Andreopoulos B."/>
            <person name="Pangilinan J."/>
            <person name="Lipzen A."/>
            <person name="Riley R."/>
            <person name="Ahrendt S."/>
            <person name="Ng V."/>
            <person name="Barry K."/>
            <person name="Daum C."/>
            <person name="Grigoriev I.V."/>
            <person name="Hilden K.S."/>
            <person name="Makela M.R."/>
            <person name="de Vries R.P."/>
        </authorList>
    </citation>
    <scope>NUCLEOTIDE SEQUENCE [LARGE SCALE GENOMIC DNA]</scope>
    <source>
        <strain evidence="2 3">CBS 464.89</strain>
    </source>
</reference>
<evidence type="ECO:0000313" key="2">
    <source>
        <dbReference type="EMBL" id="TBU62965.1"/>
    </source>
</evidence>
<name>A0A4Q9Q6K2_9APHY</name>
<evidence type="ECO:0000256" key="1">
    <source>
        <dbReference type="SAM" id="MobiDB-lite"/>
    </source>
</evidence>